<dbReference type="EC" id="2.5.1.49" evidence="7"/>
<protein>
    <submittedName>
        <fullName evidence="7">O-acetylhomoserine (Thiol)-lyase CysD</fullName>
        <ecNumber evidence="7">2.5.1.49</ecNumber>
    </submittedName>
</protein>
<evidence type="ECO:0000313" key="8">
    <source>
        <dbReference type="Proteomes" id="UP000028680"/>
    </source>
</evidence>
<dbReference type="Gene3D" id="3.40.640.10">
    <property type="entry name" value="Type I PLP-dependent aspartate aminotransferase-like (Major domain)"/>
    <property type="match status" value="1"/>
</dbReference>
<evidence type="ECO:0000256" key="2">
    <source>
        <dbReference type="ARBA" id="ARBA00009077"/>
    </source>
</evidence>
<dbReference type="InterPro" id="IPR000277">
    <property type="entry name" value="Cys/Met-Metab_PyrdxlP-dep_enz"/>
</dbReference>
<dbReference type="GO" id="GO:0005737">
    <property type="term" value="C:cytoplasm"/>
    <property type="evidence" value="ECO:0007669"/>
    <property type="project" value="TreeGrafter"/>
</dbReference>
<comment type="similarity">
    <text evidence="2 6">Belongs to the trans-sulfuration enzymes family.</text>
</comment>
<feature type="modified residue" description="N6-(pyridoxal phosphate)lysine" evidence="5">
    <location>
        <position position="238"/>
    </location>
</feature>
<dbReference type="GO" id="GO:0006535">
    <property type="term" value="P:cysteine biosynthetic process from serine"/>
    <property type="evidence" value="ECO:0007669"/>
    <property type="project" value="TreeGrafter"/>
</dbReference>
<dbReference type="InterPro" id="IPR015421">
    <property type="entry name" value="PyrdxlP-dep_Trfase_major"/>
</dbReference>
<dbReference type="EMBL" id="CP003984">
    <property type="protein sequence ID" value="AII85727.1"/>
    <property type="molecule type" value="Genomic_DNA"/>
</dbReference>
<comment type="cofactor">
    <cofactor evidence="1 6">
        <name>pyridoxal 5'-phosphate</name>
        <dbReference type="ChEBI" id="CHEBI:597326"/>
    </cofactor>
</comment>
<evidence type="ECO:0000313" key="7">
    <source>
        <dbReference type="EMBL" id="AII85727.1"/>
    </source>
</evidence>
<dbReference type="PIRSF" id="PIRSF001434">
    <property type="entry name" value="CGS"/>
    <property type="match status" value="1"/>
</dbReference>
<dbReference type="SUPFAM" id="SSF53383">
    <property type="entry name" value="PLP-dependent transferases"/>
    <property type="match status" value="1"/>
</dbReference>
<dbReference type="GO" id="GO:0004124">
    <property type="term" value="F:cysteine synthase activity"/>
    <property type="evidence" value="ECO:0007669"/>
    <property type="project" value="TreeGrafter"/>
</dbReference>
<dbReference type="PANTHER" id="PTHR43797:SF2">
    <property type="entry name" value="HOMOCYSTEINE_CYSTEINE SYNTHASE"/>
    <property type="match status" value="1"/>
</dbReference>
<keyword evidence="4 5" id="KW-0663">Pyridoxal phosphate</keyword>
<dbReference type="CDD" id="cd00614">
    <property type="entry name" value="CGS_like"/>
    <property type="match status" value="1"/>
</dbReference>
<dbReference type="PANTHER" id="PTHR43797">
    <property type="entry name" value="HOMOCYSTEINE/CYSTEINE SYNTHASE"/>
    <property type="match status" value="1"/>
</dbReference>
<dbReference type="KEGG" id="ptp:RCA23_c01600"/>
<dbReference type="Pfam" id="PF01053">
    <property type="entry name" value="Cys_Met_Meta_PP"/>
    <property type="match status" value="1"/>
</dbReference>
<sequence length="469" mass="50327">MVTHEIPWRRRLSYDPLRDSNDAEILPRSTLMADYKFDTLSLHAGQSPDARFGSRAVPIHQTTSYVFDSTEHAAALFNMEVGGHIYSRLTNPTVAVLEQRLAALDGGVAAIATASGMSALFVTVLALCSAGDHIVSSSQMYGANINLFEHTLKRYGIETSFVPPNDPTAIAEAIRPNTKMVFGEVIGNPGMDIMDVPAVAKITQAAGIPLVIDATFNTPWMVKPIELGANVVIHSLTKWMGGHGIALGGAVIDGGNFDWGQNDKFPMLTTPHFGYQGAILWEEFGPAALSVRIRTEGMMNVGPCMSPQNAFYILQGLETLGLRMEKHMSNTAAMLEFLVGHEQIAWVKHPSLPDHPDHDTAMRLMPKGQGSIIACGIKGGRDAGRAFIESVQLASHLANVGDAKTLVIHPGSTTHSHLTSEAMASAGLTDDLIRISVGLEDQKDIIDDFKQALRTAGKLTAAKAKGTGA</sequence>
<dbReference type="GO" id="GO:0071269">
    <property type="term" value="P:L-homocysteine biosynthetic process"/>
    <property type="evidence" value="ECO:0007669"/>
    <property type="project" value="TreeGrafter"/>
</dbReference>
<evidence type="ECO:0000256" key="6">
    <source>
        <dbReference type="RuleBase" id="RU362118"/>
    </source>
</evidence>
<reference evidence="7 8" key="1">
    <citation type="journal article" date="2014" name="ISME J.">
        <title>Adaptation of an abundant Roseobacter RCA organism to pelagic systems revealed by genomic and transcriptomic analyses.</title>
        <authorList>
            <person name="Voget S."/>
            <person name="Wemheuer B."/>
            <person name="Brinkhoff T."/>
            <person name="Vollmers J."/>
            <person name="Dietrich S."/>
            <person name="Giebel H.A."/>
            <person name="Beardsley C."/>
            <person name="Sardemann C."/>
            <person name="Bakenhus I."/>
            <person name="Billerbeck S."/>
            <person name="Daniel R."/>
            <person name="Simon M."/>
        </authorList>
    </citation>
    <scope>NUCLEOTIDE SEQUENCE [LARGE SCALE GENOMIC DNA]</scope>
    <source>
        <strain evidence="7 8">RCA23</strain>
    </source>
</reference>
<proteinExistence type="inferred from homology"/>
<organism evidence="7 8">
    <name type="scientific">Planktomarina temperata RCA23</name>
    <dbReference type="NCBI Taxonomy" id="666509"/>
    <lineage>
        <taxon>Bacteria</taxon>
        <taxon>Pseudomonadati</taxon>
        <taxon>Pseudomonadota</taxon>
        <taxon>Alphaproteobacteria</taxon>
        <taxon>Rhodobacterales</taxon>
        <taxon>Paracoccaceae</taxon>
        <taxon>Planktomarina</taxon>
    </lineage>
</organism>
<dbReference type="GO" id="GO:0030170">
    <property type="term" value="F:pyridoxal phosphate binding"/>
    <property type="evidence" value="ECO:0007669"/>
    <property type="project" value="InterPro"/>
</dbReference>
<dbReference type="NCBIfam" id="NF006004">
    <property type="entry name" value="PRK08134.1"/>
    <property type="match status" value="1"/>
</dbReference>
<dbReference type="InterPro" id="IPR015422">
    <property type="entry name" value="PyrdxlP-dep_Trfase_small"/>
</dbReference>
<dbReference type="NCBIfam" id="TIGR01326">
    <property type="entry name" value="OAH_OAS_sulfhy"/>
    <property type="match status" value="1"/>
</dbReference>
<evidence type="ECO:0000256" key="5">
    <source>
        <dbReference type="PIRSR" id="PIRSR001434-2"/>
    </source>
</evidence>
<dbReference type="AlphaFoldDB" id="A0AAN0RGH3"/>
<keyword evidence="3 7" id="KW-0808">Transferase</keyword>
<dbReference type="InterPro" id="IPR006235">
    <property type="entry name" value="OAc-hSer/O-AcSer_sulfhydrylase"/>
</dbReference>
<dbReference type="FunFam" id="3.40.640.10:FF:000035">
    <property type="entry name" value="O-succinylhomoserine sulfhydrylase"/>
    <property type="match status" value="1"/>
</dbReference>
<evidence type="ECO:0000256" key="4">
    <source>
        <dbReference type="ARBA" id="ARBA00022898"/>
    </source>
</evidence>
<dbReference type="Gene3D" id="3.90.1150.10">
    <property type="entry name" value="Aspartate Aminotransferase, domain 1"/>
    <property type="match status" value="1"/>
</dbReference>
<evidence type="ECO:0000256" key="1">
    <source>
        <dbReference type="ARBA" id="ARBA00001933"/>
    </source>
</evidence>
<evidence type="ECO:0000256" key="3">
    <source>
        <dbReference type="ARBA" id="ARBA00022679"/>
    </source>
</evidence>
<name>A0AAN0RGH3_9RHOB</name>
<gene>
    <name evidence="7" type="primary">cysD</name>
    <name evidence="7" type="ORF">RCA23_c01600</name>
</gene>
<dbReference type="GO" id="GO:0003961">
    <property type="term" value="F:O-acetylhomoserine aminocarboxypropyltransferase activity"/>
    <property type="evidence" value="ECO:0007669"/>
    <property type="project" value="UniProtKB-EC"/>
</dbReference>
<dbReference type="Proteomes" id="UP000028680">
    <property type="component" value="Chromosome"/>
</dbReference>
<keyword evidence="8" id="KW-1185">Reference proteome</keyword>
<dbReference type="InterPro" id="IPR015424">
    <property type="entry name" value="PyrdxlP-dep_Trfase"/>
</dbReference>
<accession>A0AAN0RGH3</accession>
<dbReference type="GO" id="GO:0019346">
    <property type="term" value="P:transsulfuration"/>
    <property type="evidence" value="ECO:0007669"/>
    <property type="project" value="InterPro"/>
</dbReference>